<keyword evidence="5 8" id="KW-0812">Transmembrane</keyword>
<keyword evidence="7 8" id="KW-0472">Membrane</keyword>
<dbReference type="AlphaFoldDB" id="A0A327YAC6"/>
<evidence type="ECO:0000313" key="10">
    <source>
        <dbReference type="EMBL" id="RAK16946.1"/>
    </source>
</evidence>
<dbReference type="InterPro" id="IPR050809">
    <property type="entry name" value="UgpAE/MalFG_permease"/>
</dbReference>
<keyword evidence="10" id="KW-0762">Sugar transport</keyword>
<evidence type="ECO:0000256" key="1">
    <source>
        <dbReference type="ARBA" id="ARBA00004651"/>
    </source>
</evidence>
<keyword evidence="11" id="KW-1185">Reference proteome</keyword>
<name>A0A327YAC6_9RHOB</name>
<dbReference type="GO" id="GO:0005886">
    <property type="term" value="C:plasma membrane"/>
    <property type="evidence" value="ECO:0007669"/>
    <property type="project" value="UniProtKB-SubCell"/>
</dbReference>
<keyword evidence="3 8" id="KW-0813">Transport</keyword>
<dbReference type="Gene3D" id="1.10.3720.10">
    <property type="entry name" value="MetI-like"/>
    <property type="match status" value="1"/>
</dbReference>
<feature type="transmembrane region" description="Helical" evidence="8">
    <location>
        <begin position="382"/>
        <end position="404"/>
    </location>
</feature>
<evidence type="ECO:0000256" key="6">
    <source>
        <dbReference type="ARBA" id="ARBA00022989"/>
    </source>
</evidence>
<dbReference type="EMBL" id="QLMG01000017">
    <property type="protein sequence ID" value="RAK16946.1"/>
    <property type="molecule type" value="Genomic_DNA"/>
</dbReference>
<dbReference type="PROSITE" id="PS50928">
    <property type="entry name" value="ABC_TM1"/>
    <property type="match status" value="1"/>
</dbReference>
<feature type="transmembrane region" description="Helical" evidence="8">
    <location>
        <begin position="327"/>
        <end position="347"/>
    </location>
</feature>
<comment type="subcellular location">
    <subcellularLocation>
        <location evidence="1 8">Cell membrane</location>
        <topology evidence="1 8">Multi-pass membrane protein</topology>
    </subcellularLocation>
</comment>
<dbReference type="GO" id="GO:0055085">
    <property type="term" value="P:transmembrane transport"/>
    <property type="evidence" value="ECO:0007669"/>
    <property type="project" value="InterPro"/>
</dbReference>
<dbReference type="SUPFAM" id="SSF161098">
    <property type="entry name" value="MetI-like"/>
    <property type="match status" value="1"/>
</dbReference>
<accession>A0A327YAC6</accession>
<feature type="transmembrane region" description="Helical" evidence="8">
    <location>
        <begin position="278"/>
        <end position="301"/>
    </location>
</feature>
<keyword evidence="6 8" id="KW-1133">Transmembrane helix</keyword>
<sequence length="413" mass="45348">MTDATPPTGTGPLGRREARLAWGLLAPTLIAVSLVVLLPLLAVFWISFKPVGLADLRPPTPIVREDIRGDLEAAGDKAVLRYRLRNSSQDQQILGVTLVDTWPDGLTPTEIDPRCDIAEGRLACDFGDWEGGTRDELRVPVTATAAYFDGPGAGDSDPIIDGKASNILTNLDFTLENFAQVFDGSEFWAVFGITLFYTVFGTLGALVMGLFAALLLNKSFRGQGFLRGLYLFPYVAPVIAVAFAWILLFDPFSGSANALLIQMGVSSEAINFFGERPLALIMVTLFEIWRYFPLSFLFILARMQSIDTDMYEAADMDGASPFQKFRYLSLPQLLGILSVLFLLRFIWTFNKFDDIFLLTGGNAGTRVLTVNVYEQAFALSNIGAGAAVAVLIFCCLLLFSVFFFKVISREEGL</sequence>
<dbReference type="InterPro" id="IPR000515">
    <property type="entry name" value="MetI-like"/>
</dbReference>
<dbReference type="Proteomes" id="UP000249165">
    <property type="component" value="Unassembled WGS sequence"/>
</dbReference>
<dbReference type="Pfam" id="PF00528">
    <property type="entry name" value="BPD_transp_1"/>
    <property type="match status" value="1"/>
</dbReference>
<evidence type="ECO:0000256" key="5">
    <source>
        <dbReference type="ARBA" id="ARBA00022692"/>
    </source>
</evidence>
<keyword evidence="4" id="KW-1003">Cell membrane</keyword>
<dbReference type="OrthoDB" id="9785347at2"/>
<reference evidence="10 11" key="1">
    <citation type="submission" date="2018-06" db="EMBL/GenBank/DDBJ databases">
        <title>Genomic Encyclopedia of Archaeal and Bacterial Type Strains, Phase II (KMG-II): from individual species to whole genera.</title>
        <authorList>
            <person name="Goeker M."/>
        </authorList>
    </citation>
    <scope>NUCLEOTIDE SEQUENCE [LARGE SCALE GENOMIC DNA]</scope>
    <source>
        <strain evidence="10 11">DSM 22011</strain>
    </source>
</reference>
<organism evidence="10 11">
    <name type="scientific">Salipiger aestuarii</name>
    <dbReference type="NCBI Taxonomy" id="568098"/>
    <lineage>
        <taxon>Bacteria</taxon>
        <taxon>Pseudomonadati</taxon>
        <taxon>Pseudomonadota</taxon>
        <taxon>Alphaproteobacteria</taxon>
        <taxon>Rhodobacterales</taxon>
        <taxon>Roseobacteraceae</taxon>
        <taxon>Salipiger</taxon>
    </lineage>
</organism>
<feature type="domain" description="ABC transmembrane type-1" evidence="9">
    <location>
        <begin position="191"/>
        <end position="403"/>
    </location>
</feature>
<comment type="similarity">
    <text evidence="2 8">Belongs to the binding-protein-dependent transport system permease family.</text>
</comment>
<evidence type="ECO:0000313" key="11">
    <source>
        <dbReference type="Proteomes" id="UP000249165"/>
    </source>
</evidence>
<evidence type="ECO:0000256" key="2">
    <source>
        <dbReference type="ARBA" id="ARBA00009306"/>
    </source>
</evidence>
<gene>
    <name evidence="10" type="ORF">ATI53_101733</name>
</gene>
<protein>
    <submittedName>
        <fullName evidence="10">Multiple sugar transport system permease protein</fullName>
    </submittedName>
</protein>
<evidence type="ECO:0000259" key="9">
    <source>
        <dbReference type="PROSITE" id="PS50928"/>
    </source>
</evidence>
<proteinExistence type="inferred from homology"/>
<feature type="transmembrane region" description="Helical" evidence="8">
    <location>
        <begin position="187"/>
        <end position="216"/>
    </location>
</feature>
<evidence type="ECO:0000256" key="8">
    <source>
        <dbReference type="RuleBase" id="RU363032"/>
    </source>
</evidence>
<comment type="caution">
    <text evidence="10">The sequence shown here is derived from an EMBL/GenBank/DDBJ whole genome shotgun (WGS) entry which is preliminary data.</text>
</comment>
<evidence type="ECO:0000256" key="7">
    <source>
        <dbReference type="ARBA" id="ARBA00023136"/>
    </source>
</evidence>
<dbReference type="PANTHER" id="PTHR43227">
    <property type="entry name" value="BLL4140 PROTEIN"/>
    <property type="match status" value="1"/>
</dbReference>
<dbReference type="InterPro" id="IPR035906">
    <property type="entry name" value="MetI-like_sf"/>
</dbReference>
<dbReference type="CDD" id="cd06261">
    <property type="entry name" value="TM_PBP2"/>
    <property type="match status" value="1"/>
</dbReference>
<dbReference type="RefSeq" id="WP_009506135.1">
    <property type="nucleotide sequence ID" value="NZ_LIGK01000025.1"/>
</dbReference>
<feature type="transmembrane region" description="Helical" evidence="8">
    <location>
        <begin position="228"/>
        <end position="248"/>
    </location>
</feature>
<evidence type="ECO:0000256" key="3">
    <source>
        <dbReference type="ARBA" id="ARBA00022448"/>
    </source>
</evidence>
<evidence type="ECO:0000256" key="4">
    <source>
        <dbReference type="ARBA" id="ARBA00022475"/>
    </source>
</evidence>
<feature type="transmembrane region" description="Helical" evidence="8">
    <location>
        <begin position="20"/>
        <end position="48"/>
    </location>
</feature>
<dbReference type="PANTHER" id="PTHR43227:SF8">
    <property type="entry name" value="DIACETYLCHITOBIOSE UPTAKE SYSTEM PERMEASE PROTEIN DASB"/>
    <property type="match status" value="1"/>
</dbReference>